<name>A0AAD0UC18_9BURK</name>
<protein>
    <submittedName>
        <fullName evidence="2">HDOD domain-containing protein</fullName>
    </submittedName>
</protein>
<dbReference type="PANTHER" id="PTHR33525">
    <property type="match status" value="1"/>
</dbReference>
<dbReference type="EMBL" id="CP024996">
    <property type="protein sequence ID" value="AYR24820.1"/>
    <property type="molecule type" value="Genomic_DNA"/>
</dbReference>
<dbReference type="PANTHER" id="PTHR33525:SF3">
    <property type="entry name" value="RIBONUCLEASE Y"/>
    <property type="match status" value="1"/>
</dbReference>
<sequence>MSCYVDHQTFHELQDSEVLPAPSGVRLKIMQMCQQEDIALSDLVAQVQGDPILAGRLIQIANIPNINKGRMVAAVNIDLLLMVGLHAVRQMALAISLTESARRGDCQEFDYQRFWSRSTAMACAGQALGELLQVAPPAEMFTVALLADIGRLGLASARPRRYGELLRSGAQGTALRAQGTALRAQEKEVFGFHHLELAAAMMQDWLFPRLFCEAVLHHGAPEQSGLDEADRQQRLIRVLELAACVADLCVASDAERTSLLPRLLRLGGPVELPISTLASVCSHISQDWSQWGALLKVPARVLPDLGTELVAALKQPG</sequence>
<evidence type="ECO:0000313" key="3">
    <source>
        <dbReference type="Proteomes" id="UP000269199"/>
    </source>
</evidence>
<dbReference type="PROSITE" id="PS51833">
    <property type="entry name" value="HDOD"/>
    <property type="match status" value="1"/>
</dbReference>
<organism evidence="2 3">
    <name type="scientific">Herbaspirillum rubrisubalbicans</name>
    <dbReference type="NCBI Taxonomy" id="80842"/>
    <lineage>
        <taxon>Bacteria</taxon>
        <taxon>Pseudomonadati</taxon>
        <taxon>Pseudomonadota</taxon>
        <taxon>Betaproteobacteria</taxon>
        <taxon>Burkholderiales</taxon>
        <taxon>Oxalobacteraceae</taxon>
        <taxon>Herbaspirillum</taxon>
    </lineage>
</organism>
<reference evidence="2 3" key="1">
    <citation type="submission" date="2017-11" db="EMBL/GenBank/DDBJ databases">
        <title>Complete genome sequence of Herbaspirillum rubrisubalbicans DSM 11543.</title>
        <authorList>
            <person name="Chen M."/>
            <person name="An Q."/>
        </authorList>
    </citation>
    <scope>NUCLEOTIDE SEQUENCE [LARGE SCALE GENOMIC DNA]</scope>
    <source>
        <strain evidence="2 3">DSM 11543</strain>
    </source>
</reference>
<dbReference type="InterPro" id="IPR013976">
    <property type="entry name" value="HDOD"/>
</dbReference>
<dbReference type="InterPro" id="IPR052340">
    <property type="entry name" value="RNase_Y/CdgJ"/>
</dbReference>
<dbReference type="Pfam" id="PF08668">
    <property type="entry name" value="HDOD"/>
    <property type="match status" value="1"/>
</dbReference>
<feature type="domain" description="HDOD" evidence="1">
    <location>
        <begin position="19"/>
        <end position="221"/>
    </location>
</feature>
<dbReference type="Gene3D" id="1.10.3210.10">
    <property type="entry name" value="Hypothetical protein af1432"/>
    <property type="match status" value="1"/>
</dbReference>
<dbReference type="AlphaFoldDB" id="A0AAD0UC18"/>
<dbReference type="SUPFAM" id="SSF109604">
    <property type="entry name" value="HD-domain/PDEase-like"/>
    <property type="match status" value="1"/>
</dbReference>
<proteinExistence type="predicted"/>
<accession>A0AAD0UC18</accession>
<gene>
    <name evidence="2" type="ORF">RC54_13710</name>
</gene>
<dbReference type="Proteomes" id="UP000269199">
    <property type="component" value="Chromosome"/>
</dbReference>
<dbReference type="RefSeq" id="WP_061789849.1">
    <property type="nucleotide sequence ID" value="NZ_CP024996.1"/>
</dbReference>
<evidence type="ECO:0000313" key="2">
    <source>
        <dbReference type="EMBL" id="AYR24820.1"/>
    </source>
</evidence>
<evidence type="ECO:0000259" key="1">
    <source>
        <dbReference type="PROSITE" id="PS51833"/>
    </source>
</evidence>